<dbReference type="GO" id="GO:0005975">
    <property type="term" value="P:carbohydrate metabolic process"/>
    <property type="evidence" value="ECO:0007669"/>
    <property type="project" value="InterPro"/>
</dbReference>
<dbReference type="STRING" id="38300.SPRI_0574"/>
<dbReference type="Proteomes" id="UP000060513">
    <property type="component" value="Chromosome"/>
</dbReference>
<dbReference type="AlphaFoldDB" id="A0A0M4DDP7"/>
<protein>
    <submittedName>
        <fullName evidence="1">Transcriptional initiation protein Tat</fullName>
    </submittedName>
</protein>
<dbReference type="PROSITE" id="PS51318">
    <property type="entry name" value="TAT"/>
    <property type="match status" value="1"/>
</dbReference>
<dbReference type="GeneID" id="97238344"/>
<dbReference type="Gene3D" id="2.60.120.260">
    <property type="entry name" value="Galactose-binding domain-like"/>
    <property type="match status" value="1"/>
</dbReference>
<sequence>MERRTFLAGTVAVAGGAALSGMAALPAQAAAPRPPVRLVGPRDAAHYPQNHAPLRAAPFLRLPPGSVTPRGWLREQLDLQLDGLGGRLPEVSDFLDPATSGWSRPERGGWEELPYWLRGFGDLGYVTGDARALDLTGTWVDRILATRQPDGFFGPTALRTALNGGPDFWPYVPVLDALRSRYEYNGDERVIETLTGWFAYLNGRGPALFALGWGTYRCADVIESAYWLYNRTKDAWLLDLVRKVHTNSADYTTGIPNWHNVNLAQGFREPAQYGLLDGGSALLDATYRNYDTVMRRYGQFPGGGFAGDENCRAGYGDPRQGFETCGIVEYMYSHELLTRLTGDPVWADRCEELALNMLPASLDPMHKGIHYVTSANSVQLDNVAKNHGQFDNRFAMQAYMPGVHNYRCCPHNYGMGWPYYAQEAWLASADGGLCASLYTQSSVRAKVGDGTTVTFTEDTAYPFEETVRFRLSTPRKVSFPLYLRVPGWCSAPAVRLNGRPVRARTSGGYLVLDRQWHDRDTVELRLPMRTTVRTWGDNRDAVSVDHGPLTYSLRITEDWQRFAGTEEWPEYAVLPGSPWNYALEIDERSPAKSFTLERTGADEANPFTHTGTPVRMRARARRVPAWRTDDQDVVTPLQQSPVRTEEPLEQVTLVPSAAARLRITAFPTAGSGPRAHEWVSCTASFSGVDSPQALIINSATRPSGSGDHSVPRFTWWDRTGTTEWVQYETAAARLLEEVSVYWFDDTGVGRCRVPASWQLLHRDAAGEWRPVEATTEYGTAKDRFNRVTFAPVTTTALRLQVRLQGDFSGGVLAWRATSAQR</sequence>
<reference evidence="1 2" key="1">
    <citation type="submission" date="2015-08" db="EMBL/GenBank/DDBJ databases">
        <title>Genome sequence of the pristinamycin over-producing bacterium Streptomyces pristinaespiralis HCCB10218.</title>
        <authorList>
            <person name="Tian J."/>
            <person name="Yang J."/>
            <person name="Li L."/>
            <person name="Ruan L."/>
            <person name="Wei W."/>
            <person name="Zheng G."/>
            <person name="Wei Z."/>
            <person name="Yang S."/>
            <person name="Ge M."/>
            <person name="Jiang W."/>
            <person name="Lu Y."/>
        </authorList>
    </citation>
    <scope>NUCLEOTIDE SEQUENCE [LARGE SCALE GENOMIC DNA]</scope>
    <source>
        <strain evidence="1 2">HCCB 10218</strain>
    </source>
</reference>
<organism evidence="1">
    <name type="scientific">Streptomyces pristinaespiralis</name>
    <dbReference type="NCBI Taxonomy" id="38300"/>
    <lineage>
        <taxon>Bacteria</taxon>
        <taxon>Bacillati</taxon>
        <taxon>Actinomycetota</taxon>
        <taxon>Actinomycetes</taxon>
        <taxon>Kitasatosporales</taxon>
        <taxon>Streptomycetaceae</taxon>
        <taxon>Streptomyces</taxon>
    </lineage>
</organism>
<dbReference type="KEGG" id="spri:SPRI_0574"/>
<proteinExistence type="predicted"/>
<dbReference type="SUPFAM" id="SSF48208">
    <property type="entry name" value="Six-hairpin glycosidases"/>
    <property type="match status" value="1"/>
</dbReference>
<dbReference type="EMBL" id="CP011340">
    <property type="protein sequence ID" value="ALC18880.1"/>
    <property type="molecule type" value="Genomic_DNA"/>
</dbReference>
<dbReference type="Pfam" id="PF20736">
    <property type="entry name" value="Glyco_hydro127M"/>
    <property type="match status" value="1"/>
</dbReference>
<dbReference type="PATRIC" id="fig|38300.4.peg.611"/>
<dbReference type="OrthoDB" id="9757939at2"/>
<dbReference type="OMA" id="WERGPYW"/>
<dbReference type="InterPro" id="IPR008928">
    <property type="entry name" value="6-hairpin_glycosidase_sf"/>
</dbReference>
<dbReference type="RefSeq" id="WP_005308028.1">
    <property type="nucleotide sequence ID" value="NZ_CP011340.1"/>
</dbReference>
<evidence type="ECO:0000313" key="2">
    <source>
        <dbReference type="Proteomes" id="UP000060513"/>
    </source>
</evidence>
<name>A0A0M4DDP7_STRPR</name>
<dbReference type="InterPro" id="IPR006311">
    <property type="entry name" value="TAT_signal"/>
</dbReference>
<dbReference type="InterPro" id="IPR049046">
    <property type="entry name" value="Beta-AFase-like_GH127_middle"/>
</dbReference>
<accession>A0A0M4DDP7</accession>
<gene>
    <name evidence="1" type="ORF">SPRI_0574</name>
</gene>
<dbReference type="PANTHER" id="PTHR31151">
    <property type="entry name" value="PROLINE-TRNA LIGASE (DUF1680)"/>
    <property type="match status" value="1"/>
</dbReference>
<dbReference type="Pfam" id="PF07944">
    <property type="entry name" value="Beta-AFase-like_GH127_cat"/>
    <property type="match status" value="1"/>
</dbReference>
<dbReference type="InterPro" id="IPR012878">
    <property type="entry name" value="Beta-AFase-like_GH127_cat"/>
</dbReference>
<dbReference type="PANTHER" id="PTHR31151:SF0">
    <property type="entry name" value="PROLINE-TRNA LIGASE (DUF1680)"/>
    <property type="match status" value="1"/>
</dbReference>
<evidence type="ECO:0000313" key="1">
    <source>
        <dbReference type="EMBL" id="ALC18880.1"/>
    </source>
</evidence>